<dbReference type="STRING" id="675864.SAMN04489747_0566"/>
<dbReference type="OrthoDB" id="8684708at2"/>
<dbReference type="EMBL" id="LT629688">
    <property type="protein sequence ID" value="SDD25883.1"/>
    <property type="molecule type" value="Genomic_DNA"/>
</dbReference>
<accession>A0A1G6TA37</accession>
<evidence type="ECO:0000313" key="1">
    <source>
        <dbReference type="EMBL" id="SDD25883.1"/>
    </source>
</evidence>
<proteinExistence type="predicted"/>
<protein>
    <submittedName>
        <fullName evidence="1">SnoaL-like domain-containing protein</fullName>
    </submittedName>
</protein>
<gene>
    <name evidence="1" type="ORF">SAMN04489747_0566</name>
</gene>
<dbReference type="Gene3D" id="3.10.450.50">
    <property type="match status" value="1"/>
</dbReference>
<reference evidence="1 2" key="1">
    <citation type="submission" date="2016-10" db="EMBL/GenBank/DDBJ databases">
        <authorList>
            <person name="de Groot N.N."/>
        </authorList>
    </citation>
    <scope>NUCLEOTIDE SEQUENCE [LARGE SCALE GENOMIC DNA]</scope>
    <source>
        <strain evidence="1 2">MON 2.2</strain>
    </source>
</reference>
<dbReference type="AlphaFoldDB" id="A0A1G6TA37"/>
<name>A0A1G6TA37_9ACTN</name>
<evidence type="ECO:0000313" key="2">
    <source>
        <dbReference type="Proteomes" id="UP000198546"/>
    </source>
</evidence>
<dbReference type="RefSeq" id="WP_090590436.1">
    <property type="nucleotide sequence ID" value="NZ_LT629688.1"/>
</dbReference>
<organism evidence="1 2">
    <name type="scientific">Auraticoccus monumenti</name>
    <dbReference type="NCBI Taxonomy" id="675864"/>
    <lineage>
        <taxon>Bacteria</taxon>
        <taxon>Bacillati</taxon>
        <taxon>Actinomycetota</taxon>
        <taxon>Actinomycetes</taxon>
        <taxon>Propionibacteriales</taxon>
        <taxon>Propionibacteriaceae</taxon>
        <taxon>Auraticoccus</taxon>
    </lineage>
</organism>
<keyword evidence="2" id="KW-1185">Reference proteome</keyword>
<dbReference type="SUPFAM" id="SSF54427">
    <property type="entry name" value="NTF2-like"/>
    <property type="match status" value="1"/>
</dbReference>
<dbReference type="Proteomes" id="UP000198546">
    <property type="component" value="Chromosome i"/>
</dbReference>
<sequence>MSNPTTIEPTQLPATILAYLAAHAAGELDAAARTFAPTAEVTDEGKTYRGTQGVQDFLHKGGSQYTYTTELIGAERTDDQHWVAVNRLEGDFPGGIVDLRYRFTLADDLITELVIAP</sequence>
<dbReference type="InterPro" id="IPR032710">
    <property type="entry name" value="NTF2-like_dom_sf"/>
</dbReference>